<dbReference type="EMBL" id="JACHJJ010000011">
    <property type="protein sequence ID" value="MBB5964295.1"/>
    <property type="molecule type" value="Genomic_DNA"/>
</dbReference>
<feature type="region of interest" description="Disordered" evidence="1">
    <location>
        <begin position="111"/>
        <end position="132"/>
    </location>
</feature>
<evidence type="ECO:0000256" key="2">
    <source>
        <dbReference type="SAM" id="Phobius"/>
    </source>
</evidence>
<organism evidence="4 5">
    <name type="scientific">Planomonospora venezuelensis</name>
    <dbReference type="NCBI Taxonomy" id="1999"/>
    <lineage>
        <taxon>Bacteria</taxon>
        <taxon>Bacillati</taxon>
        <taxon>Actinomycetota</taxon>
        <taxon>Actinomycetes</taxon>
        <taxon>Streptosporangiales</taxon>
        <taxon>Streptosporangiaceae</taxon>
        <taxon>Planomonospora</taxon>
    </lineage>
</organism>
<dbReference type="InterPro" id="IPR012551">
    <property type="entry name" value="DUF1707_SHOCT-like"/>
</dbReference>
<sequence>MTSHGDLRIGDVERDAAMAALREHYAQGRLTHEELDERLGLTLSARTGRELALAQENLPDLYGAASPAGPYGVGGDGPRARRTGGRPDLRTGWRAEWRAELRAERREAWRRHAAGPHGSRPPGHRHPTAHRGGPPPLAPLLFVLLVAGVAFAGFGVLKFVFLAWLVMTLFRVLHHRGHARRAGRSGAF</sequence>
<keyword evidence="2" id="KW-0812">Transmembrane</keyword>
<dbReference type="RefSeq" id="WP_221473762.1">
    <property type="nucleotide sequence ID" value="NZ_BAAAWZ010000001.1"/>
</dbReference>
<keyword evidence="5" id="KW-1185">Reference proteome</keyword>
<keyword evidence="2" id="KW-1133">Transmembrane helix</keyword>
<comment type="caution">
    <text evidence="4">The sequence shown here is derived from an EMBL/GenBank/DDBJ whole genome shotgun (WGS) entry which is preliminary data.</text>
</comment>
<proteinExistence type="predicted"/>
<dbReference type="Pfam" id="PF08044">
    <property type="entry name" value="DUF1707"/>
    <property type="match status" value="1"/>
</dbReference>
<evidence type="ECO:0000313" key="5">
    <source>
        <dbReference type="Proteomes" id="UP000562352"/>
    </source>
</evidence>
<feature type="region of interest" description="Disordered" evidence="1">
    <location>
        <begin position="68"/>
        <end position="89"/>
    </location>
</feature>
<feature type="domain" description="DUF1707" evidence="3">
    <location>
        <begin position="7"/>
        <end position="59"/>
    </location>
</feature>
<evidence type="ECO:0000259" key="3">
    <source>
        <dbReference type="Pfam" id="PF08044"/>
    </source>
</evidence>
<name>A0A841D816_PLAVE</name>
<keyword evidence="2" id="KW-0472">Membrane</keyword>
<evidence type="ECO:0000256" key="1">
    <source>
        <dbReference type="SAM" id="MobiDB-lite"/>
    </source>
</evidence>
<gene>
    <name evidence="4" type="ORF">FHS22_003579</name>
</gene>
<dbReference type="AlphaFoldDB" id="A0A841D816"/>
<reference evidence="4 5" key="1">
    <citation type="submission" date="2020-08" db="EMBL/GenBank/DDBJ databases">
        <title>Genomic Encyclopedia of Type Strains, Phase III (KMG-III): the genomes of soil and plant-associated and newly described type strains.</title>
        <authorList>
            <person name="Whitman W."/>
        </authorList>
    </citation>
    <scope>NUCLEOTIDE SEQUENCE [LARGE SCALE GENOMIC DNA]</scope>
    <source>
        <strain evidence="4 5">CECT 3303</strain>
    </source>
</reference>
<feature type="transmembrane region" description="Helical" evidence="2">
    <location>
        <begin position="140"/>
        <end position="173"/>
    </location>
</feature>
<evidence type="ECO:0000313" key="4">
    <source>
        <dbReference type="EMBL" id="MBB5964295.1"/>
    </source>
</evidence>
<protein>
    <recommendedName>
        <fullName evidence="3">DUF1707 domain-containing protein</fullName>
    </recommendedName>
</protein>
<accession>A0A841D816</accession>
<dbReference type="Proteomes" id="UP000562352">
    <property type="component" value="Unassembled WGS sequence"/>
</dbReference>